<reference evidence="6" key="1">
    <citation type="submission" date="2014-12" db="EMBL/GenBank/DDBJ databases">
        <title>Insight into the proteome of Arion vulgaris.</title>
        <authorList>
            <person name="Aradska J."/>
            <person name="Bulat T."/>
            <person name="Smidak R."/>
            <person name="Sarate P."/>
            <person name="Gangsoo J."/>
            <person name="Sialana F."/>
            <person name="Bilban M."/>
            <person name="Lubec G."/>
        </authorList>
    </citation>
    <scope>NUCLEOTIDE SEQUENCE</scope>
    <source>
        <tissue evidence="6">Skin</tissue>
    </source>
</reference>
<evidence type="ECO:0000259" key="5">
    <source>
        <dbReference type="Pfam" id="PF01266"/>
    </source>
</evidence>
<protein>
    <recommendedName>
        <fullName evidence="2">FAD-dependent oxidoreductase domain-containing protein 1</fullName>
    </recommendedName>
</protein>
<evidence type="ECO:0000256" key="4">
    <source>
        <dbReference type="SAM" id="MobiDB-lite"/>
    </source>
</evidence>
<sequence length="441" mass="49084">MVWLILRVLHKNILYHAKVINPGWRQNAAKTVMKWRQNTRSFATNNGSAGDDWEHSHEKDAPTAGKYKSPWKIHKDKYEGLDAAVSENEIPKETDILIIGGGVIGSSVAYWIKQQNPKASSITVIERDPVYTRASSMLSCGGIRHQFSVPENVQLSMFGSKFLTNIKQHLSVLHESLPDVQFTPQGYLFLATSSGVEQLSTNVTMQQELGAKVVLLTKKQIQEKYPWLNLEGVECGSLGLEGEGWFDPWSLVRGFKQKNISMGAKYVHGELISFEFRSLGTSDDQELRLDSAVIRTTGGRECEVKFSLVINCAGPWAAEVAEMANIGTGKGALAVPLPVEPRKRYVYVTHCPDGPMLDCPFVIDYSGVYFRREGLGGNYICGSSPASEADEPKIDNFEVDYNFYEESIWPVMAHRAPCFNNSRSNLPGPAITITMSLTRIL</sequence>
<dbReference type="InterPro" id="IPR036188">
    <property type="entry name" value="FAD/NAD-bd_sf"/>
</dbReference>
<dbReference type="EMBL" id="HACG01018824">
    <property type="protein sequence ID" value="CEK65689.1"/>
    <property type="molecule type" value="Transcribed_RNA"/>
</dbReference>
<dbReference type="SUPFAM" id="SSF51905">
    <property type="entry name" value="FAD/NAD(P)-binding domain"/>
    <property type="match status" value="1"/>
</dbReference>
<feature type="domain" description="FAD dependent oxidoreductase" evidence="5">
    <location>
        <begin position="95"/>
        <end position="401"/>
    </location>
</feature>
<evidence type="ECO:0000256" key="1">
    <source>
        <dbReference type="ARBA" id="ARBA00023002"/>
    </source>
</evidence>
<dbReference type="GO" id="GO:0016491">
    <property type="term" value="F:oxidoreductase activity"/>
    <property type="evidence" value="ECO:0007669"/>
    <property type="project" value="UniProtKB-KW"/>
</dbReference>
<evidence type="ECO:0000256" key="2">
    <source>
        <dbReference type="ARBA" id="ARBA00039785"/>
    </source>
</evidence>
<feature type="compositionally biased region" description="Basic and acidic residues" evidence="4">
    <location>
        <begin position="52"/>
        <end position="61"/>
    </location>
</feature>
<dbReference type="GO" id="GO:0032981">
    <property type="term" value="P:mitochondrial respiratory chain complex I assembly"/>
    <property type="evidence" value="ECO:0007669"/>
    <property type="project" value="TreeGrafter"/>
</dbReference>
<evidence type="ECO:0000313" key="6">
    <source>
        <dbReference type="EMBL" id="CEK65689.1"/>
    </source>
</evidence>
<dbReference type="AlphaFoldDB" id="A0A0B6ZAQ8"/>
<dbReference type="InterPro" id="IPR006076">
    <property type="entry name" value="FAD-dep_OxRdtase"/>
</dbReference>
<keyword evidence="1" id="KW-0560">Oxidoreductase</keyword>
<dbReference type="GO" id="GO:0005739">
    <property type="term" value="C:mitochondrion"/>
    <property type="evidence" value="ECO:0007669"/>
    <property type="project" value="GOC"/>
</dbReference>
<evidence type="ECO:0000256" key="3">
    <source>
        <dbReference type="ARBA" id="ARBA00046185"/>
    </source>
</evidence>
<dbReference type="Gene3D" id="3.50.50.60">
    <property type="entry name" value="FAD/NAD(P)-binding domain"/>
    <property type="match status" value="1"/>
</dbReference>
<dbReference type="PANTHER" id="PTHR13847">
    <property type="entry name" value="SARCOSINE DEHYDROGENASE-RELATED"/>
    <property type="match status" value="1"/>
</dbReference>
<gene>
    <name evidence="6" type="primary">ORF55926</name>
</gene>
<organism evidence="6">
    <name type="scientific">Arion vulgaris</name>
    <dbReference type="NCBI Taxonomy" id="1028688"/>
    <lineage>
        <taxon>Eukaryota</taxon>
        <taxon>Metazoa</taxon>
        <taxon>Spiralia</taxon>
        <taxon>Lophotrochozoa</taxon>
        <taxon>Mollusca</taxon>
        <taxon>Gastropoda</taxon>
        <taxon>Heterobranchia</taxon>
        <taxon>Euthyneura</taxon>
        <taxon>Panpulmonata</taxon>
        <taxon>Eupulmonata</taxon>
        <taxon>Stylommatophora</taxon>
        <taxon>Helicina</taxon>
        <taxon>Arionoidea</taxon>
        <taxon>Arionidae</taxon>
        <taxon>Arion</taxon>
    </lineage>
</organism>
<name>A0A0B6ZAQ8_9EUPU</name>
<feature type="region of interest" description="Disordered" evidence="4">
    <location>
        <begin position="44"/>
        <end position="67"/>
    </location>
</feature>
<dbReference type="PANTHER" id="PTHR13847:SF287">
    <property type="entry name" value="FAD-DEPENDENT OXIDOREDUCTASE DOMAIN-CONTAINING PROTEIN 1"/>
    <property type="match status" value="1"/>
</dbReference>
<comment type="function">
    <text evidence="3">Required for the assembly of the mitochondrial membrane respiratory chain NADH dehydrogenase (Complex I). Involved in mid-late stages of complex I assembly.</text>
</comment>
<dbReference type="Gene3D" id="3.30.9.10">
    <property type="entry name" value="D-Amino Acid Oxidase, subunit A, domain 2"/>
    <property type="match status" value="1"/>
</dbReference>
<dbReference type="Pfam" id="PF01266">
    <property type="entry name" value="DAO"/>
    <property type="match status" value="1"/>
</dbReference>
<accession>A0A0B6ZAQ8</accession>
<proteinExistence type="predicted"/>